<dbReference type="InterPro" id="IPR049126">
    <property type="entry name" value="FAN1-like_TPR"/>
</dbReference>
<evidence type="ECO:0000259" key="6">
    <source>
        <dbReference type="SMART" id="SM00990"/>
    </source>
</evidence>
<evidence type="ECO:0000313" key="8">
    <source>
        <dbReference type="RefSeq" id="XP_018325060.1"/>
    </source>
</evidence>
<comment type="cofactor">
    <cofactor evidence="5">
        <name>Mg(2+)</name>
        <dbReference type="ChEBI" id="CHEBI:18420"/>
    </cofactor>
    <cofactor evidence="5">
        <name>Mn(2+)</name>
        <dbReference type="ChEBI" id="CHEBI:29035"/>
    </cofactor>
</comment>
<name>A0A1W4WX13_AGRPL</name>
<feature type="domain" description="VRR-NUC" evidence="6">
    <location>
        <begin position="723"/>
        <end position="819"/>
    </location>
</feature>
<dbReference type="Pfam" id="PF08774">
    <property type="entry name" value="VRR_NUC"/>
    <property type="match status" value="1"/>
</dbReference>
<evidence type="ECO:0000313" key="9">
    <source>
        <dbReference type="RefSeq" id="XP_018325061.1"/>
    </source>
</evidence>
<dbReference type="InterPro" id="IPR014883">
    <property type="entry name" value="VRR_NUC"/>
</dbReference>
<comment type="subcellular location">
    <subcellularLocation>
        <location evidence="5">Nucleus</location>
    </subcellularLocation>
</comment>
<keyword evidence="4 5" id="KW-0460">Magnesium</keyword>
<dbReference type="GO" id="GO:0017108">
    <property type="term" value="F:5'-flap endonuclease activity"/>
    <property type="evidence" value="ECO:0007669"/>
    <property type="project" value="TreeGrafter"/>
</dbReference>
<dbReference type="Pfam" id="PF21170">
    <property type="entry name" value="FAN1_TPR"/>
    <property type="match status" value="1"/>
</dbReference>
<keyword evidence="5" id="KW-0464">Manganese</keyword>
<dbReference type="STRING" id="224129.A0A1W4WX13"/>
<keyword evidence="3 5" id="KW-0378">Hydrolase</keyword>
<dbReference type="GO" id="GO:0070336">
    <property type="term" value="F:flap-structured DNA binding"/>
    <property type="evidence" value="ECO:0007669"/>
    <property type="project" value="TreeGrafter"/>
</dbReference>
<organism evidence="7 10">
    <name type="scientific">Agrilus planipennis</name>
    <name type="common">Emerald ash borer</name>
    <name type="synonym">Agrilus marcopoli</name>
    <dbReference type="NCBI Taxonomy" id="224129"/>
    <lineage>
        <taxon>Eukaryota</taxon>
        <taxon>Metazoa</taxon>
        <taxon>Ecdysozoa</taxon>
        <taxon>Arthropoda</taxon>
        <taxon>Hexapoda</taxon>
        <taxon>Insecta</taxon>
        <taxon>Pterygota</taxon>
        <taxon>Neoptera</taxon>
        <taxon>Endopterygota</taxon>
        <taxon>Coleoptera</taxon>
        <taxon>Polyphaga</taxon>
        <taxon>Elateriformia</taxon>
        <taxon>Buprestoidea</taxon>
        <taxon>Buprestidae</taxon>
        <taxon>Agrilinae</taxon>
        <taxon>Agrilus</taxon>
    </lineage>
</organism>
<evidence type="ECO:0000313" key="7">
    <source>
        <dbReference type="Proteomes" id="UP000192223"/>
    </source>
</evidence>
<dbReference type="CDD" id="cd22326">
    <property type="entry name" value="FAN1-like"/>
    <property type="match status" value="1"/>
</dbReference>
<evidence type="ECO:0000256" key="3">
    <source>
        <dbReference type="ARBA" id="ARBA00022801"/>
    </source>
</evidence>
<dbReference type="RefSeq" id="XP_018325061.1">
    <property type="nucleotide sequence ID" value="XM_018469559.2"/>
</dbReference>
<comment type="similarity">
    <text evidence="5">Belongs to the FAN1 family.</text>
</comment>
<evidence type="ECO:0000256" key="4">
    <source>
        <dbReference type="ARBA" id="ARBA00022842"/>
    </source>
</evidence>
<dbReference type="RefSeq" id="XP_018325062.1">
    <property type="nucleotide sequence ID" value="XM_018469560.2"/>
</dbReference>
<dbReference type="GeneID" id="108736945"/>
<dbReference type="GO" id="GO:0046872">
    <property type="term" value="F:metal ion binding"/>
    <property type="evidence" value="ECO:0007669"/>
    <property type="project" value="UniProtKB-KW"/>
</dbReference>
<keyword evidence="5" id="KW-0539">Nucleus</keyword>
<comment type="function">
    <text evidence="5">Nuclease required for the repair of DNA interstrand cross-links (ICL). Acts as a 5'-3' exonuclease that anchors at a cut end of DNA and cleaves DNA successively at every third nucleotide, allowing to excise an ICL from one strand through flanking incisions.</text>
</comment>
<keyword evidence="7" id="KW-1185">Reference proteome</keyword>
<evidence type="ECO:0000256" key="5">
    <source>
        <dbReference type="RuleBase" id="RU365033"/>
    </source>
</evidence>
<keyword evidence="2 5" id="KW-0479">Metal-binding</keyword>
<dbReference type="OrthoDB" id="76364at2759"/>
<dbReference type="PANTHER" id="PTHR15749">
    <property type="entry name" value="FANCONI-ASSOCIATED NUCLEASE 1"/>
    <property type="match status" value="1"/>
</dbReference>
<gene>
    <name evidence="8 9 10" type="primary">LOC108736945</name>
</gene>
<dbReference type="GO" id="GO:0008409">
    <property type="term" value="F:5'-3' exonuclease activity"/>
    <property type="evidence" value="ECO:0007669"/>
    <property type="project" value="TreeGrafter"/>
</dbReference>
<keyword evidence="5" id="KW-0227">DNA damage</keyword>
<dbReference type="GO" id="GO:0036297">
    <property type="term" value="P:interstrand cross-link repair"/>
    <property type="evidence" value="ECO:0007669"/>
    <property type="project" value="InterPro"/>
</dbReference>
<keyword evidence="5" id="KW-0234">DNA repair</keyword>
<proteinExistence type="inferred from homology"/>
<dbReference type="AlphaFoldDB" id="A0A1W4WX13"/>
<dbReference type="RefSeq" id="XP_018325060.1">
    <property type="nucleotide sequence ID" value="XM_018469558.2"/>
</dbReference>
<comment type="catalytic activity">
    <reaction evidence="5">
        <text>Hydrolytically removes 5'-nucleotides successively from the 3'-hydroxy termini of 3'-hydroxy-terminated oligonucleotides.</text>
        <dbReference type="EC" id="3.1.4.1"/>
    </reaction>
</comment>
<dbReference type="PANTHER" id="PTHR15749:SF4">
    <property type="entry name" value="FANCONI-ASSOCIATED NUCLEASE 1"/>
    <property type="match status" value="1"/>
</dbReference>
<evidence type="ECO:0000256" key="1">
    <source>
        <dbReference type="ARBA" id="ARBA00022722"/>
    </source>
</evidence>
<protein>
    <recommendedName>
        <fullName evidence="5">Fanconi-associated nuclease</fullName>
        <ecNumber evidence="5">3.1.4.1</ecNumber>
    </recommendedName>
</protein>
<reference evidence="8 9" key="1">
    <citation type="submission" date="2025-04" db="UniProtKB">
        <authorList>
            <consortium name="RefSeq"/>
        </authorList>
    </citation>
    <scope>IDENTIFICATION</scope>
    <source>
        <tissue evidence="8 9">Entire body</tissue>
    </source>
</reference>
<dbReference type="EC" id="3.1.4.1" evidence="5"/>
<dbReference type="InterPro" id="IPR049132">
    <property type="entry name" value="FAN1-like_euk"/>
</dbReference>
<evidence type="ECO:0000313" key="10">
    <source>
        <dbReference type="RefSeq" id="XP_018325062.1"/>
    </source>
</evidence>
<dbReference type="SMART" id="SM00990">
    <property type="entry name" value="VRR_NUC"/>
    <property type="match status" value="1"/>
</dbReference>
<dbReference type="GO" id="GO:0005634">
    <property type="term" value="C:nucleus"/>
    <property type="evidence" value="ECO:0007669"/>
    <property type="project" value="UniProtKB-SubCell"/>
</dbReference>
<dbReference type="InterPro" id="IPR033315">
    <property type="entry name" value="Fan1-like"/>
</dbReference>
<dbReference type="Proteomes" id="UP000192223">
    <property type="component" value="Unplaced"/>
</dbReference>
<dbReference type="KEGG" id="apln:108736945"/>
<keyword evidence="1 5" id="KW-0540">Nuclease</keyword>
<accession>A0A1W4WX13</accession>
<evidence type="ECO:0000256" key="2">
    <source>
        <dbReference type="ARBA" id="ARBA00022723"/>
    </source>
</evidence>
<dbReference type="GO" id="GO:0004528">
    <property type="term" value="F:phosphodiesterase I activity"/>
    <property type="evidence" value="ECO:0007669"/>
    <property type="project" value="UniProtKB-EC"/>
</dbReference>
<sequence>MTPRGFKRNSIKSDGYKQTTLVSYFSNRKLLNQEITSEAEKNTSLFTVASKVMSDLSITSDQSSTVITSERNLVRKIYRLNHVDSVYSQSQAVINENESTKSIQQYVPKLYTPIIPYKTYQKEYEKSKQTIIVESQAITPSKQKNVNTTSQICKTPTKIKCDSITPKKLKLSPKKERFSPEQKSLMENSGMTHVLKKIVDNTLAQSRFRALLAAHEEKQIKIFLNKNSFYQYFLCKLVTRKHVWYNIFKLVEDLKMNITESQIRKMYEELKETGYIKTDYSTEDLSFLLELLSKKEIIGICKTFRVLHKDLKKQDLINKLLSTVNCHQPYFTPIKSASQVLRENVNKTMGLCVKLHENFYNLLYKFYVLYFLTDYSSCLNITDWNYLMFQIEQNEIIYPKFNVDENVIIFTTKEEFEEYIKSYAHYQSALMADSKKQRALLLDLCKTAAQELDKLLIKNCEHTRDSNVRKFSAGYVYAHTISSNIDNLLCKYPKDMYELITCLLRQNLYKQSKRGYWYEKLAWIEWKYLKNHEQAVHTLTKALMDKTINEVAKHNLSQLGRKFKEMKNVNLLNSTRDEICLNVIDPPDHVPFKEVVINAVTDRENTSGKKRKYIVKNDDGERTYMTVEDVACSHYRKSGFPNITKCEGKFLVSLYCLSFWDIIYDNSVDGVFISKLQMYPLDFYSKQFYENRHIKIDQRLEDIESNWTKIQFKDFLNKICQNDPLALKLSEFVDDPVQLCEVIWCIGRQQFAKICRRFIDAFYLYNSGLPDLFMWSVEAQKAKFVEVKGEGDRLSIKQMLWLDFFRSIEVDAEVCYVHSTGSRGGHKYKKKIYLQSPEKHNGSW</sequence>